<feature type="domain" description="Cns1/TTC4 wheel" evidence="5">
    <location>
        <begin position="238"/>
        <end position="304"/>
    </location>
</feature>
<dbReference type="FunCoup" id="C1FDT7">
    <property type="interactions" value="1824"/>
</dbReference>
<dbReference type="InParanoid" id="C1FDT7"/>
<comment type="similarity">
    <text evidence="3">Belongs to the TTC4 family.</text>
</comment>
<dbReference type="PANTHER" id="PTHR46035">
    <property type="entry name" value="TETRATRICOPEPTIDE REPEAT PROTEIN 4"/>
    <property type="match status" value="1"/>
</dbReference>
<dbReference type="RefSeq" id="XP_002507191.1">
    <property type="nucleotide sequence ID" value="XM_002507145.1"/>
</dbReference>
<evidence type="ECO:0000313" key="7">
    <source>
        <dbReference type="Proteomes" id="UP000002009"/>
    </source>
</evidence>
<evidence type="ECO:0000256" key="4">
    <source>
        <dbReference type="SAM" id="MobiDB-lite"/>
    </source>
</evidence>
<proteinExistence type="inferred from homology"/>
<keyword evidence="7" id="KW-1185">Reference proteome</keyword>
<keyword evidence="1" id="KW-0677">Repeat</keyword>
<dbReference type="Proteomes" id="UP000002009">
    <property type="component" value="Chromosome 1"/>
</dbReference>
<accession>C1FDT7</accession>
<evidence type="ECO:0000313" key="6">
    <source>
        <dbReference type="EMBL" id="ACO68449.1"/>
    </source>
</evidence>
<dbReference type="GO" id="GO:0030544">
    <property type="term" value="F:Hsp70 protein binding"/>
    <property type="evidence" value="ECO:0007669"/>
    <property type="project" value="TreeGrafter"/>
</dbReference>
<name>C1FDT7_MICCC</name>
<gene>
    <name evidence="6" type="ORF">MICPUN_55181</name>
</gene>
<feature type="region of interest" description="Disordered" evidence="4">
    <location>
        <begin position="1"/>
        <end position="26"/>
    </location>
</feature>
<keyword evidence="2" id="KW-0802">TPR repeat</keyword>
<dbReference type="SUPFAM" id="SSF48452">
    <property type="entry name" value="TPR-like"/>
    <property type="match status" value="1"/>
</dbReference>
<sequence>MNINNLPSNDKTGCTGPPQTFKSRTSDDQTLPALFWDGGENWINEDDCADFAALQSLKRETTTPKERAERYKAEGNEALKFMKNKLYVRKAVQFYTLALQEKFDDAALRSILFGNRAQAALILGNYRKAHVDAERCVGLDPANVKGWFRAAKSAIELNDPVKCMKMCTEGLELDPKNKELNTLLADARKTKKTKDMQLQRRQYRESHAKLYIREIVKRGLQFGPPGFATGERFPELSAQNFLSYWVLFLYPEVMHTDVIEDFDERQKFSTQLDLMFGPDVQAPEWDTAGAYKRDRLEIYYITNSAPAYPASVFEQKVLSSNCAGTCAAKDFELTERAKLEMRKVLVDETCSLADILTADGHVICGHPVFYVVALGTKFRERFLKDAWKL</sequence>
<dbReference type="OMA" id="HWAINRY"/>
<dbReference type="InterPro" id="IPR011990">
    <property type="entry name" value="TPR-like_helical_dom_sf"/>
</dbReference>
<dbReference type="Pfam" id="PF18972">
    <property type="entry name" value="Wheel"/>
    <property type="match status" value="1"/>
</dbReference>
<evidence type="ECO:0000256" key="3">
    <source>
        <dbReference type="ARBA" id="ARBA00023602"/>
    </source>
</evidence>
<dbReference type="GeneID" id="8250504"/>
<dbReference type="CDD" id="cd21377">
    <property type="entry name" value="CTWD_Cns1-like"/>
    <property type="match status" value="1"/>
</dbReference>
<dbReference type="GO" id="GO:0006457">
    <property type="term" value="P:protein folding"/>
    <property type="evidence" value="ECO:0007669"/>
    <property type="project" value="TreeGrafter"/>
</dbReference>
<dbReference type="InterPro" id="IPR044059">
    <property type="entry name" value="Csn1/TTC4_wheel"/>
</dbReference>
<protein>
    <recommendedName>
        <fullName evidence="5">Cns1/TTC4 wheel domain-containing protein</fullName>
    </recommendedName>
</protein>
<dbReference type="SMART" id="SM00028">
    <property type="entry name" value="TPR"/>
    <property type="match status" value="2"/>
</dbReference>
<evidence type="ECO:0000259" key="5">
    <source>
        <dbReference type="Pfam" id="PF18972"/>
    </source>
</evidence>
<dbReference type="STRING" id="296587.C1FDT7"/>
<reference evidence="6 7" key="1">
    <citation type="journal article" date="2009" name="Science">
        <title>Green evolution and dynamic adaptations revealed by genomes of the marine picoeukaryotes Micromonas.</title>
        <authorList>
            <person name="Worden A.Z."/>
            <person name="Lee J.H."/>
            <person name="Mock T."/>
            <person name="Rouze P."/>
            <person name="Simmons M.P."/>
            <person name="Aerts A.L."/>
            <person name="Allen A.E."/>
            <person name="Cuvelier M.L."/>
            <person name="Derelle E."/>
            <person name="Everett M.V."/>
            <person name="Foulon E."/>
            <person name="Grimwood J."/>
            <person name="Gundlach H."/>
            <person name="Henrissat B."/>
            <person name="Napoli C."/>
            <person name="McDonald S.M."/>
            <person name="Parker M.S."/>
            <person name="Rombauts S."/>
            <person name="Salamov A."/>
            <person name="Von Dassow P."/>
            <person name="Badger J.H."/>
            <person name="Coutinho P.M."/>
            <person name="Demir E."/>
            <person name="Dubchak I."/>
            <person name="Gentemann C."/>
            <person name="Eikrem W."/>
            <person name="Gready J.E."/>
            <person name="John U."/>
            <person name="Lanier W."/>
            <person name="Lindquist E.A."/>
            <person name="Lucas S."/>
            <person name="Mayer K.F."/>
            <person name="Moreau H."/>
            <person name="Not F."/>
            <person name="Otillar R."/>
            <person name="Panaud O."/>
            <person name="Pangilinan J."/>
            <person name="Paulsen I."/>
            <person name="Piegu B."/>
            <person name="Poliakov A."/>
            <person name="Robbens S."/>
            <person name="Schmutz J."/>
            <person name="Toulza E."/>
            <person name="Wyss T."/>
            <person name="Zelensky A."/>
            <person name="Zhou K."/>
            <person name="Armbrust E.V."/>
            <person name="Bhattacharya D."/>
            <person name="Goodenough U.W."/>
            <person name="Van de Peer Y."/>
            <person name="Grigoriev I.V."/>
        </authorList>
    </citation>
    <scope>NUCLEOTIDE SEQUENCE [LARGE SCALE GENOMIC DNA]</scope>
    <source>
        <strain evidence="7">RCC299 / NOUM17</strain>
    </source>
</reference>
<dbReference type="GO" id="GO:0005829">
    <property type="term" value="C:cytosol"/>
    <property type="evidence" value="ECO:0007669"/>
    <property type="project" value="TreeGrafter"/>
</dbReference>
<dbReference type="GO" id="GO:0051879">
    <property type="term" value="F:Hsp90 protein binding"/>
    <property type="evidence" value="ECO:0007669"/>
    <property type="project" value="InterPro"/>
</dbReference>
<organism evidence="6 7">
    <name type="scientific">Micromonas commoda (strain RCC299 / NOUM17 / CCMP2709)</name>
    <name type="common">Picoplanktonic green alga</name>
    <dbReference type="NCBI Taxonomy" id="296587"/>
    <lineage>
        <taxon>Eukaryota</taxon>
        <taxon>Viridiplantae</taxon>
        <taxon>Chlorophyta</taxon>
        <taxon>Mamiellophyceae</taxon>
        <taxon>Mamiellales</taxon>
        <taxon>Mamiellaceae</taxon>
        <taxon>Micromonas</taxon>
    </lineage>
</organism>
<dbReference type="PANTHER" id="PTHR46035:SF1">
    <property type="entry name" value="TETRATRICOPEPTIDE REPEAT PROTEIN 4"/>
    <property type="match status" value="1"/>
</dbReference>
<dbReference type="eggNOG" id="KOG0551">
    <property type="taxonomic scope" value="Eukaryota"/>
</dbReference>
<evidence type="ECO:0000256" key="2">
    <source>
        <dbReference type="ARBA" id="ARBA00022803"/>
    </source>
</evidence>
<dbReference type="AlphaFoldDB" id="C1FDT7"/>
<dbReference type="GO" id="GO:0005634">
    <property type="term" value="C:nucleus"/>
    <property type="evidence" value="ECO:0007669"/>
    <property type="project" value="TreeGrafter"/>
</dbReference>
<dbReference type="EMBL" id="CP001574">
    <property type="protein sequence ID" value="ACO68449.1"/>
    <property type="molecule type" value="Genomic_DNA"/>
</dbReference>
<feature type="compositionally biased region" description="Polar residues" evidence="4">
    <location>
        <begin position="1"/>
        <end position="23"/>
    </location>
</feature>
<dbReference type="KEGG" id="mis:MICPUN_55181"/>
<dbReference type="InterPro" id="IPR019734">
    <property type="entry name" value="TPR_rpt"/>
</dbReference>
<evidence type="ECO:0000256" key="1">
    <source>
        <dbReference type="ARBA" id="ARBA00022737"/>
    </source>
</evidence>
<dbReference type="OrthoDB" id="420195at2759"/>
<dbReference type="Gene3D" id="1.25.40.10">
    <property type="entry name" value="Tetratricopeptide repeat domain"/>
    <property type="match status" value="1"/>
</dbReference>